<dbReference type="InterPro" id="IPR036396">
    <property type="entry name" value="Cyt_P450_sf"/>
</dbReference>
<dbReference type="RefSeq" id="WP_345400138.1">
    <property type="nucleotide sequence ID" value="NZ_BAABHG010000011.1"/>
</dbReference>
<protein>
    <submittedName>
        <fullName evidence="2">Uncharacterized protein</fullName>
    </submittedName>
</protein>
<feature type="compositionally biased region" description="Basic and acidic residues" evidence="1">
    <location>
        <begin position="60"/>
        <end position="76"/>
    </location>
</feature>
<proteinExistence type="predicted"/>
<evidence type="ECO:0000256" key="1">
    <source>
        <dbReference type="SAM" id="MobiDB-lite"/>
    </source>
</evidence>
<sequence length="103" mass="10747">MSDGQVEVEELAAEQPLTQLALTKVVSRPLAAGRDTVASMITYGVLALPLLPRNPDRLARLRDDPAAAPHATEEPLRPPGTGAGLTRVARADTELADTLVAAG</sequence>
<organism evidence="2 3">
    <name type="scientific">Amycolatopsis samaneae</name>
    <dbReference type="NCBI Taxonomy" id="664691"/>
    <lineage>
        <taxon>Bacteria</taxon>
        <taxon>Bacillati</taxon>
        <taxon>Actinomycetota</taxon>
        <taxon>Actinomycetes</taxon>
        <taxon>Pseudonocardiales</taxon>
        <taxon>Pseudonocardiaceae</taxon>
        <taxon>Amycolatopsis</taxon>
    </lineage>
</organism>
<dbReference type="EMBL" id="JBHUKU010000021">
    <property type="protein sequence ID" value="MFD2463419.1"/>
    <property type="molecule type" value="Genomic_DNA"/>
</dbReference>
<feature type="region of interest" description="Disordered" evidence="1">
    <location>
        <begin position="60"/>
        <end position="89"/>
    </location>
</feature>
<gene>
    <name evidence="2" type="ORF">ACFSYJ_32740</name>
</gene>
<name>A0ABW5GRI0_9PSEU</name>
<dbReference type="SUPFAM" id="SSF48264">
    <property type="entry name" value="Cytochrome P450"/>
    <property type="match status" value="1"/>
</dbReference>
<keyword evidence="3" id="KW-1185">Reference proteome</keyword>
<dbReference type="Proteomes" id="UP001597419">
    <property type="component" value="Unassembled WGS sequence"/>
</dbReference>
<accession>A0ABW5GRI0</accession>
<dbReference type="Gene3D" id="1.10.630.10">
    <property type="entry name" value="Cytochrome P450"/>
    <property type="match status" value="1"/>
</dbReference>
<reference evidence="3" key="1">
    <citation type="journal article" date="2019" name="Int. J. Syst. Evol. Microbiol.">
        <title>The Global Catalogue of Microorganisms (GCM) 10K type strain sequencing project: providing services to taxonomists for standard genome sequencing and annotation.</title>
        <authorList>
            <consortium name="The Broad Institute Genomics Platform"/>
            <consortium name="The Broad Institute Genome Sequencing Center for Infectious Disease"/>
            <person name="Wu L."/>
            <person name="Ma J."/>
        </authorList>
    </citation>
    <scope>NUCLEOTIDE SEQUENCE [LARGE SCALE GENOMIC DNA]</scope>
    <source>
        <strain evidence="3">CGMCC 4.7643</strain>
    </source>
</reference>
<evidence type="ECO:0000313" key="3">
    <source>
        <dbReference type="Proteomes" id="UP001597419"/>
    </source>
</evidence>
<comment type="caution">
    <text evidence="2">The sequence shown here is derived from an EMBL/GenBank/DDBJ whole genome shotgun (WGS) entry which is preliminary data.</text>
</comment>
<evidence type="ECO:0000313" key="2">
    <source>
        <dbReference type="EMBL" id="MFD2463419.1"/>
    </source>
</evidence>